<evidence type="ECO:0000313" key="9">
    <source>
        <dbReference type="EMBL" id="EJW99727.1"/>
    </source>
</evidence>
<comment type="subcellular location">
    <subcellularLocation>
        <location evidence="1">Cell membrane</location>
        <topology evidence="1">Multi-pass membrane protein</topology>
    </subcellularLocation>
</comment>
<evidence type="ECO:0000256" key="4">
    <source>
        <dbReference type="ARBA" id="ARBA00022692"/>
    </source>
</evidence>
<dbReference type="InterPro" id="IPR004751">
    <property type="entry name" value="Drug_antiport"/>
</dbReference>
<dbReference type="InterPro" id="IPR011701">
    <property type="entry name" value="MFS"/>
</dbReference>
<evidence type="ECO:0000256" key="5">
    <source>
        <dbReference type="ARBA" id="ARBA00022989"/>
    </source>
</evidence>
<dbReference type="GO" id="GO:0022857">
    <property type="term" value="F:transmembrane transporter activity"/>
    <property type="evidence" value="ECO:0007669"/>
    <property type="project" value="InterPro"/>
</dbReference>
<keyword evidence="6 7" id="KW-0472">Membrane</keyword>
<protein>
    <submittedName>
        <fullName evidence="9">Major facilitator superfamily MFS_1</fullName>
    </submittedName>
</protein>
<comment type="caution">
    <text evidence="9">The sequence shown here is derived from an EMBL/GenBank/DDBJ whole genome shotgun (WGS) entry which is preliminary data.</text>
</comment>
<feature type="transmembrane region" description="Helical" evidence="7">
    <location>
        <begin position="50"/>
        <end position="76"/>
    </location>
</feature>
<gene>
    <name evidence="9" type="ORF">EVA_12161</name>
</gene>
<dbReference type="EMBL" id="AMCI01003677">
    <property type="protein sequence ID" value="EJW99727.1"/>
    <property type="molecule type" value="Genomic_DNA"/>
</dbReference>
<keyword evidence="5 7" id="KW-1133">Transmembrane helix</keyword>
<dbReference type="PANTHER" id="PTHR23513">
    <property type="entry name" value="INTEGRAL MEMBRANE EFFLUX PROTEIN-RELATED"/>
    <property type="match status" value="1"/>
</dbReference>
<reference evidence="9" key="1">
    <citation type="journal article" date="2012" name="PLoS ONE">
        <title>Gene sets for utilization of primary and secondary nutrition supplies in the distal gut of endangered iberian lynx.</title>
        <authorList>
            <person name="Alcaide M."/>
            <person name="Messina E."/>
            <person name="Richter M."/>
            <person name="Bargiela R."/>
            <person name="Peplies J."/>
            <person name="Huws S.A."/>
            <person name="Newbold C.J."/>
            <person name="Golyshin P.N."/>
            <person name="Simon M.A."/>
            <person name="Lopez G."/>
            <person name="Yakimov M.M."/>
            <person name="Ferrer M."/>
        </authorList>
    </citation>
    <scope>NUCLEOTIDE SEQUENCE</scope>
</reference>
<feature type="domain" description="Major facilitator superfamily (MFS) profile" evidence="8">
    <location>
        <begin position="251"/>
        <end position="444"/>
    </location>
</feature>
<dbReference type="CDD" id="cd06173">
    <property type="entry name" value="MFS_MefA_like"/>
    <property type="match status" value="1"/>
</dbReference>
<dbReference type="InterPro" id="IPR036259">
    <property type="entry name" value="MFS_trans_sf"/>
</dbReference>
<feature type="transmembrane region" description="Helical" evidence="7">
    <location>
        <begin position="260"/>
        <end position="289"/>
    </location>
</feature>
<evidence type="ECO:0000256" key="7">
    <source>
        <dbReference type="SAM" id="Phobius"/>
    </source>
</evidence>
<evidence type="ECO:0000259" key="8">
    <source>
        <dbReference type="PROSITE" id="PS50850"/>
    </source>
</evidence>
<dbReference type="NCBIfam" id="TIGR00900">
    <property type="entry name" value="2A0121"/>
    <property type="match status" value="1"/>
</dbReference>
<keyword evidence="3" id="KW-1003">Cell membrane</keyword>
<dbReference type="AlphaFoldDB" id="J9GD82"/>
<dbReference type="InterPro" id="IPR020846">
    <property type="entry name" value="MFS_dom"/>
</dbReference>
<feature type="transmembrane region" description="Helical" evidence="7">
    <location>
        <begin position="385"/>
        <end position="404"/>
    </location>
</feature>
<dbReference type="GO" id="GO:0005886">
    <property type="term" value="C:plasma membrane"/>
    <property type="evidence" value="ECO:0007669"/>
    <property type="project" value="UniProtKB-SubCell"/>
</dbReference>
<dbReference type="PROSITE" id="PS50850">
    <property type="entry name" value="MFS"/>
    <property type="match status" value="1"/>
</dbReference>
<feature type="transmembrane region" description="Helical" evidence="7">
    <location>
        <begin position="210"/>
        <end position="230"/>
    </location>
</feature>
<dbReference type="Gene3D" id="1.20.1250.20">
    <property type="entry name" value="MFS general substrate transporter like domains"/>
    <property type="match status" value="2"/>
</dbReference>
<keyword evidence="4 7" id="KW-0812">Transmembrane</keyword>
<accession>J9GD82</accession>
<feature type="transmembrane region" description="Helical" evidence="7">
    <location>
        <begin position="416"/>
        <end position="437"/>
    </location>
</feature>
<evidence type="ECO:0000256" key="3">
    <source>
        <dbReference type="ARBA" id="ARBA00022475"/>
    </source>
</evidence>
<dbReference type="SUPFAM" id="SSF103473">
    <property type="entry name" value="MFS general substrate transporter"/>
    <property type="match status" value="1"/>
</dbReference>
<feature type="transmembrane region" description="Helical" evidence="7">
    <location>
        <begin position="82"/>
        <end position="103"/>
    </location>
</feature>
<proteinExistence type="predicted"/>
<feature type="transmembrane region" description="Helical" evidence="7">
    <location>
        <begin position="301"/>
        <end position="320"/>
    </location>
</feature>
<dbReference type="PANTHER" id="PTHR23513:SF6">
    <property type="entry name" value="MAJOR FACILITATOR SUPERFAMILY ASSOCIATED DOMAIN-CONTAINING PROTEIN"/>
    <property type="match status" value="1"/>
</dbReference>
<feature type="transmembrane region" description="Helical" evidence="7">
    <location>
        <begin position="350"/>
        <end position="373"/>
    </location>
</feature>
<feature type="transmembrane region" description="Helical" evidence="7">
    <location>
        <begin position="187"/>
        <end position="204"/>
    </location>
</feature>
<name>J9GD82_9ZZZZ</name>
<feature type="transmembrane region" description="Helical" evidence="7">
    <location>
        <begin position="115"/>
        <end position="136"/>
    </location>
</feature>
<feature type="transmembrane region" description="Helical" evidence="7">
    <location>
        <begin position="327"/>
        <end position="344"/>
    </location>
</feature>
<organism evidence="9">
    <name type="scientific">gut metagenome</name>
    <dbReference type="NCBI Taxonomy" id="749906"/>
    <lineage>
        <taxon>unclassified sequences</taxon>
        <taxon>metagenomes</taxon>
        <taxon>organismal metagenomes</taxon>
    </lineage>
</organism>
<keyword evidence="2" id="KW-0813">Transport</keyword>
<evidence type="ECO:0000256" key="2">
    <source>
        <dbReference type="ARBA" id="ARBA00022448"/>
    </source>
</evidence>
<sequence>MVFFRALLLCRRLPSLWDNACFLLQKQRNNAIKKEVRIMTQNNNSWRKTYFTLLAGQAISFISSGILQMAIIFYLVAKTNSAIILTAATLIGFLPQACLGPFAGAFVDRHSRKSVMIGADLIIAAAGGILALVAFYMELPVWSIMVVLLIRSAGTAFHSPAFSAATPMIVPKEELTKCAGYTQTMQAVSAIISPAAAAFLYAVWPLNAIILLDIVGAILACVTVAISSIPTPELCPETKRQQFLQDMKEGYVVLKQNRGLFALLWIGVIYMFFYMPISTLFPLICMSYFKGTPAHASAAEIAFAVGMLLGGVILSIWGGFKKRRYTIGLSVLLMGVSNMLSGLLPPDAFLVFVVCCTVMGISAPFYGVQNAIFQETVKPEYLGRVFSLLTSAASLAMPFGLVISGPLAERLGVEKWFVICGIGIIIVALAVFLLPGLREIDNTQ</sequence>
<evidence type="ECO:0000256" key="6">
    <source>
        <dbReference type="ARBA" id="ARBA00023136"/>
    </source>
</evidence>
<dbReference type="Pfam" id="PF07690">
    <property type="entry name" value="MFS_1"/>
    <property type="match status" value="1"/>
</dbReference>
<evidence type="ECO:0000256" key="1">
    <source>
        <dbReference type="ARBA" id="ARBA00004651"/>
    </source>
</evidence>